<comment type="cofactor">
    <cofactor evidence="1">
        <name>Mg(2+)</name>
        <dbReference type="ChEBI" id="CHEBI:18420"/>
    </cofactor>
</comment>
<feature type="domain" description="Nudix hydrolase" evidence="3">
    <location>
        <begin position="19"/>
        <end position="147"/>
    </location>
</feature>
<reference evidence="4 5" key="1">
    <citation type="submission" date="2019-03" db="EMBL/GenBank/DDBJ databases">
        <title>Draft genome sequences of novel Actinobacteria.</title>
        <authorList>
            <person name="Sahin N."/>
            <person name="Ay H."/>
            <person name="Saygin H."/>
        </authorList>
    </citation>
    <scope>NUCLEOTIDE SEQUENCE [LARGE SCALE GENOMIC DNA]</scope>
    <source>
        <strain evidence="4 5">5K138</strain>
    </source>
</reference>
<dbReference type="InterPro" id="IPR000086">
    <property type="entry name" value="NUDIX_hydrolase_dom"/>
</dbReference>
<evidence type="ECO:0000313" key="5">
    <source>
        <dbReference type="Proteomes" id="UP000294739"/>
    </source>
</evidence>
<dbReference type="OrthoDB" id="9814308at2"/>
<dbReference type="PANTHER" id="PTHR43046">
    <property type="entry name" value="GDP-MANNOSE MANNOSYL HYDROLASE"/>
    <property type="match status" value="1"/>
</dbReference>
<accession>A0A4R5DU15</accession>
<dbReference type="RefSeq" id="WP_131889861.1">
    <property type="nucleotide sequence ID" value="NZ_SMKZ01000001.1"/>
</dbReference>
<dbReference type="SUPFAM" id="SSF55811">
    <property type="entry name" value="Nudix"/>
    <property type="match status" value="1"/>
</dbReference>
<dbReference type="PROSITE" id="PS00893">
    <property type="entry name" value="NUDIX_BOX"/>
    <property type="match status" value="1"/>
</dbReference>
<name>A0A4R5DU15_9ACTN</name>
<dbReference type="InParanoid" id="A0A4R5DU15"/>
<evidence type="ECO:0000256" key="1">
    <source>
        <dbReference type="ARBA" id="ARBA00001946"/>
    </source>
</evidence>
<proteinExistence type="predicted"/>
<dbReference type="Gene3D" id="3.90.79.10">
    <property type="entry name" value="Nucleoside Triphosphate Pyrophosphohydrolase"/>
    <property type="match status" value="1"/>
</dbReference>
<dbReference type="EMBL" id="SMKZ01000001">
    <property type="protein sequence ID" value="TDE15800.1"/>
    <property type="molecule type" value="Genomic_DNA"/>
</dbReference>
<sequence>MPTPDFILALREHVGHDLLWLTGVTAVVVDGAGRVLLHQRSDTGEWALISGILEPGEQPAHAVAREAYEETGVHIAVERITSVVTDPPVRYPNGDVVQYLDIAFRCRPVGGTARVNDDESLAVAWFAPDELPELHPHIQKRLDHALNGAGATAWFDPPPPGQTG</sequence>
<organism evidence="4 5">
    <name type="scientific">Jiangella asiatica</name>
    <dbReference type="NCBI Taxonomy" id="2530372"/>
    <lineage>
        <taxon>Bacteria</taxon>
        <taxon>Bacillati</taxon>
        <taxon>Actinomycetota</taxon>
        <taxon>Actinomycetes</taxon>
        <taxon>Jiangellales</taxon>
        <taxon>Jiangellaceae</taxon>
        <taxon>Jiangella</taxon>
    </lineage>
</organism>
<keyword evidence="5" id="KW-1185">Reference proteome</keyword>
<evidence type="ECO:0000259" key="3">
    <source>
        <dbReference type="PROSITE" id="PS51462"/>
    </source>
</evidence>
<dbReference type="PANTHER" id="PTHR43046:SF16">
    <property type="entry name" value="ADP-RIBOSE PYROPHOSPHATASE YJHB-RELATED"/>
    <property type="match status" value="1"/>
</dbReference>
<dbReference type="GO" id="GO:0016787">
    <property type="term" value="F:hydrolase activity"/>
    <property type="evidence" value="ECO:0007669"/>
    <property type="project" value="UniProtKB-KW"/>
</dbReference>
<protein>
    <submittedName>
        <fullName evidence="4">NUDIX domain-containing protein</fullName>
    </submittedName>
</protein>
<comment type="caution">
    <text evidence="4">The sequence shown here is derived from an EMBL/GenBank/DDBJ whole genome shotgun (WGS) entry which is preliminary data.</text>
</comment>
<dbReference type="Pfam" id="PF00293">
    <property type="entry name" value="NUDIX"/>
    <property type="match status" value="1"/>
</dbReference>
<dbReference type="Proteomes" id="UP000294739">
    <property type="component" value="Unassembled WGS sequence"/>
</dbReference>
<dbReference type="InterPro" id="IPR020084">
    <property type="entry name" value="NUDIX_hydrolase_CS"/>
</dbReference>
<dbReference type="CDD" id="cd18879">
    <property type="entry name" value="NUDIX_Hydrolase"/>
    <property type="match status" value="1"/>
</dbReference>
<dbReference type="InterPro" id="IPR015797">
    <property type="entry name" value="NUDIX_hydrolase-like_dom_sf"/>
</dbReference>
<gene>
    <name evidence="4" type="ORF">E1269_00395</name>
</gene>
<keyword evidence="2" id="KW-0378">Hydrolase</keyword>
<evidence type="ECO:0000256" key="2">
    <source>
        <dbReference type="ARBA" id="ARBA00022801"/>
    </source>
</evidence>
<dbReference type="AlphaFoldDB" id="A0A4R5DU15"/>
<dbReference type="PROSITE" id="PS51462">
    <property type="entry name" value="NUDIX"/>
    <property type="match status" value="1"/>
</dbReference>
<evidence type="ECO:0000313" key="4">
    <source>
        <dbReference type="EMBL" id="TDE15800.1"/>
    </source>
</evidence>